<keyword evidence="2" id="KW-0496">Mitochondrion</keyword>
<accession>A0A0S2MS10</accession>
<evidence type="ECO:0000256" key="1">
    <source>
        <dbReference type="SAM" id="Phobius"/>
    </source>
</evidence>
<dbReference type="AlphaFoldDB" id="A0A0S2MS10"/>
<feature type="transmembrane region" description="Helical" evidence="1">
    <location>
        <begin position="7"/>
        <end position="33"/>
    </location>
</feature>
<dbReference type="EMBL" id="JX412843">
    <property type="protein sequence ID" value="ALO77507.1"/>
    <property type="molecule type" value="Genomic_DNA"/>
</dbReference>
<reference evidence="2" key="1">
    <citation type="submission" date="2012-06" db="EMBL/GenBank/DDBJ databases">
        <title>Mitogenomics of the Coleoptera under dense taxon sampling.</title>
        <authorList>
            <person name="Timmermans M.J.T.N."/>
            <person name="Lim J."/>
            <person name="Dodsworth S."/>
            <person name="Haran J."/>
            <person name="Ahrens D."/>
            <person name="Bocak L."/>
            <person name="London A."/>
            <person name="Culverwell L."/>
            <person name="Vogler A.P."/>
        </authorList>
    </citation>
    <scope>NUCLEOTIDE SEQUENCE</scope>
</reference>
<keyword evidence="1" id="KW-0472">Membrane</keyword>
<name>A0A0S2MS10_9CUCU</name>
<proteinExistence type="predicted"/>
<sequence length="156" mass="18565">MLMMNSMLICSIAILFLHHPISLGLMLFLQIIFTSLSINYFSNNFWFSYILMLVMIGGLLIMFLYMTSVASNEKFKFNLFFILLSLILLNSNYEIYNKNNNLILMNFTNKFEYFFNKFFYFPNNLTLFLMFIYLLITMIASVKICKINKGPLRQMF</sequence>
<feature type="transmembrane region" description="Helical" evidence="1">
    <location>
        <begin position="45"/>
        <end position="65"/>
    </location>
</feature>
<keyword evidence="1" id="KW-0812">Transmembrane</keyword>
<gene>
    <name evidence="2" type="primary">nad6</name>
</gene>
<feature type="transmembrane region" description="Helical" evidence="1">
    <location>
        <begin position="77"/>
        <end position="96"/>
    </location>
</feature>
<evidence type="ECO:0000313" key="2">
    <source>
        <dbReference type="EMBL" id="ALO77507.1"/>
    </source>
</evidence>
<geneLocation type="mitochondrion" evidence="2"/>
<feature type="transmembrane region" description="Helical" evidence="1">
    <location>
        <begin position="125"/>
        <end position="145"/>
    </location>
</feature>
<keyword evidence="1" id="KW-1133">Transmembrane helix</keyword>
<protein>
    <submittedName>
        <fullName evidence="2">NADH deshydrogenase subunit 6</fullName>
    </submittedName>
</protein>
<organism evidence="2">
    <name type="scientific">Gloeosoma sp. GLO01</name>
    <dbReference type="NCBI Taxonomy" id="1205626"/>
    <lineage>
        <taxon>Eukaryota</taxon>
        <taxon>Metazoa</taxon>
        <taxon>Ecdysozoa</taxon>
        <taxon>Arthropoda</taxon>
        <taxon>Hexapoda</taxon>
        <taxon>Insecta</taxon>
        <taxon>Pterygota</taxon>
        <taxon>Neoptera</taxon>
        <taxon>Endopterygota</taxon>
        <taxon>Coleoptera</taxon>
        <taxon>Polyphaga</taxon>
        <taxon>Cucujiformia</taxon>
        <taxon>Coccinelloidea</taxon>
        <taxon>Corylophidae</taxon>
        <taxon>Gloeosoma</taxon>
    </lineage>
</organism>